<dbReference type="GO" id="GO:0005737">
    <property type="term" value="C:cytoplasm"/>
    <property type="evidence" value="ECO:0007669"/>
    <property type="project" value="UniProtKB-SubCell"/>
</dbReference>
<evidence type="ECO:0000256" key="3">
    <source>
        <dbReference type="HAMAP-Rule" id="MF_00187"/>
    </source>
</evidence>
<keyword evidence="1 3" id="KW-0963">Cytoplasm</keyword>
<reference evidence="4" key="1">
    <citation type="journal article" date="2021" name="PeerJ">
        <title>Extensive microbial diversity within the chicken gut microbiome revealed by metagenomics and culture.</title>
        <authorList>
            <person name="Gilroy R."/>
            <person name="Ravi A."/>
            <person name="Getino M."/>
            <person name="Pursley I."/>
            <person name="Horton D.L."/>
            <person name="Alikhan N.F."/>
            <person name="Baker D."/>
            <person name="Gharbi K."/>
            <person name="Hall N."/>
            <person name="Watson M."/>
            <person name="Adriaenssens E.M."/>
            <person name="Foster-Nyarko E."/>
            <person name="Jarju S."/>
            <person name="Secka A."/>
            <person name="Antonio M."/>
            <person name="Oren A."/>
            <person name="Chaudhuri R.R."/>
            <person name="La Ragione R."/>
            <person name="Hildebrand F."/>
            <person name="Pallen M.J."/>
        </authorList>
    </citation>
    <scope>NUCLEOTIDE SEQUENCE</scope>
    <source>
        <strain evidence="4">ChiHjej12B11-9195</strain>
    </source>
</reference>
<evidence type="ECO:0000256" key="2">
    <source>
        <dbReference type="ARBA" id="ARBA00023150"/>
    </source>
</evidence>
<accession>A0A9D1ZXF0</accession>
<name>A0A9D1ZXF0_9MICC</name>
<feature type="active site" description="Cysteine persulfide intermediate" evidence="3">
    <location>
        <position position="133"/>
    </location>
</feature>
<reference evidence="4" key="2">
    <citation type="submission" date="2021-04" db="EMBL/GenBank/DDBJ databases">
        <authorList>
            <person name="Gilroy R."/>
        </authorList>
    </citation>
    <scope>NUCLEOTIDE SEQUENCE</scope>
    <source>
        <strain evidence="4">ChiHjej12B11-9195</strain>
    </source>
</reference>
<dbReference type="AlphaFoldDB" id="A0A9D1ZXF0"/>
<proteinExistence type="inferred from homology"/>
<dbReference type="PIRSF" id="PIRSF015626">
    <property type="entry name" value="FdhD"/>
    <property type="match status" value="1"/>
</dbReference>
<dbReference type="EMBL" id="DXCN01000071">
    <property type="protein sequence ID" value="HIY95829.1"/>
    <property type="molecule type" value="Genomic_DNA"/>
</dbReference>
<keyword evidence="2 3" id="KW-0501">Molybdenum cofactor biosynthesis</keyword>
<sequence>MGRLNRTAPATRYVLKDDGTFSVDRRADALTAEEPLEIRLDGQTVTTTMRTPGHDIELAHGFLHAEGLIKSAAEISTARYCAGATGPDGANTYNVLDLTRAVPETAHPSPPGSVLPLFEKAAPLRLTVTNSACGVCGSASIDSIMGKVSRPIPPTALTPEQALELPSRLRDHQVIFKKTGGIHAAAVFEPGGELLVAREDIGRHNAVDKVVGHLLMNGGLEPPAPGLPGRTLVVSSRASFELVQKAVLAGFSALVAVSAPSSLAVDLAKESGLTLVAFARERRFNLYSGQLAQ</sequence>
<dbReference type="NCBIfam" id="NF001943">
    <property type="entry name" value="PRK00724.1-2"/>
    <property type="match status" value="1"/>
</dbReference>
<dbReference type="PANTHER" id="PTHR30592">
    <property type="entry name" value="FORMATE DEHYDROGENASE"/>
    <property type="match status" value="1"/>
</dbReference>
<evidence type="ECO:0000256" key="1">
    <source>
        <dbReference type="ARBA" id="ARBA00022490"/>
    </source>
</evidence>
<dbReference type="Gene3D" id="3.40.140.10">
    <property type="entry name" value="Cytidine Deaminase, domain 2"/>
    <property type="match status" value="1"/>
</dbReference>
<dbReference type="InterPro" id="IPR016193">
    <property type="entry name" value="Cytidine_deaminase-like"/>
</dbReference>
<evidence type="ECO:0000313" key="4">
    <source>
        <dbReference type="EMBL" id="HIY95829.1"/>
    </source>
</evidence>
<dbReference type="SUPFAM" id="SSF53927">
    <property type="entry name" value="Cytidine deaminase-like"/>
    <property type="match status" value="1"/>
</dbReference>
<dbReference type="PANTHER" id="PTHR30592:SF1">
    <property type="entry name" value="SULFUR CARRIER PROTEIN FDHD"/>
    <property type="match status" value="1"/>
</dbReference>
<comment type="caution">
    <text evidence="4">The sequence shown here is derived from an EMBL/GenBank/DDBJ whole genome shotgun (WGS) entry which is preliminary data.</text>
</comment>
<dbReference type="HAMAP" id="MF_00187">
    <property type="entry name" value="FdhD"/>
    <property type="match status" value="1"/>
</dbReference>
<comment type="function">
    <text evidence="3">Required for formate dehydrogenase (FDH) activity. Acts as a sulfur carrier protein that transfers sulfur from IscS to the molybdenum cofactor prior to its insertion into FDH.</text>
</comment>
<dbReference type="Proteomes" id="UP000824134">
    <property type="component" value="Unassembled WGS sequence"/>
</dbReference>
<dbReference type="GO" id="GO:0006777">
    <property type="term" value="P:Mo-molybdopterin cofactor biosynthetic process"/>
    <property type="evidence" value="ECO:0007669"/>
    <property type="project" value="UniProtKB-UniRule"/>
</dbReference>
<comment type="similarity">
    <text evidence="3">Belongs to the FdhD family.</text>
</comment>
<gene>
    <name evidence="3 4" type="primary">fdhD</name>
    <name evidence="4" type="ORF">H9821_09285</name>
</gene>
<organism evidence="4 5">
    <name type="scientific">Candidatus Rothia avicola</name>
    <dbReference type="NCBI Taxonomy" id="2840478"/>
    <lineage>
        <taxon>Bacteria</taxon>
        <taxon>Bacillati</taxon>
        <taxon>Actinomycetota</taxon>
        <taxon>Actinomycetes</taxon>
        <taxon>Micrococcales</taxon>
        <taxon>Micrococcaceae</taxon>
        <taxon>Rothia</taxon>
    </lineage>
</organism>
<dbReference type="Gene3D" id="3.10.20.10">
    <property type="match status" value="1"/>
</dbReference>
<comment type="subcellular location">
    <subcellularLocation>
        <location evidence="3">Cytoplasm</location>
    </subcellularLocation>
</comment>
<feature type="binding site" evidence="3">
    <location>
        <begin position="278"/>
        <end position="283"/>
    </location>
    <ligand>
        <name>Mo-bis(molybdopterin guanine dinucleotide)</name>
        <dbReference type="ChEBI" id="CHEBI:60539"/>
    </ligand>
</feature>
<dbReference type="GO" id="GO:0016783">
    <property type="term" value="F:sulfurtransferase activity"/>
    <property type="evidence" value="ECO:0007669"/>
    <property type="project" value="InterPro"/>
</dbReference>
<evidence type="ECO:0000313" key="5">
    <source>
        <dbReference type="Proteomes" id="UP000824134"/>
    </source>
</evidence>
<dbReference type="InterPro" id="IPR003786">
    <property type="entry name" value="FdhD"/>
</dbReference>
<dbReference type="Pfam" id="PF02634">
    <property type="entry name" value="FdhD-NarQ"/>
    <property type="match status" value="1"/>
</dbReference>
<protein>
    <recommendedName>
        <fullName evidence="3">Sulfur carrier protein FdhD</fullName>
    </recommendedName>
</protein>
<dbReference type="GO" id="GO:0097163">
    <property type="term" value="F:sulfur carrier activity"/>
    <property type="evidence" value="ECO:0007669"/>
    <property type="project" value="UniProtKB-UniRule"/>
</dbReference>